<organism evidence="1 2">
    <name type="scientific">Monoraphidium neglectum</name>
    <dbReference type="NCBI Taxonomy" id="145388"/>
    <lineage>
        <taxon>Eukaryota</taxon>
        <taxon>Viridiplantae</taxon>
        <taxon>Chlorophyta</taxon>
        <taxon>core chlorophytes</taxon>
        <taxon>Chlorophyceae</taxon>
        <taxon>CS clade</taxon>
        <taxon>Sphaeropleales</taxon>
        <taxon>Selenastraceae</taxon>
        <taxon>Monoraphidium</taxon>
    </lineage>
</organism>
<evidence type="ECO:0000313" key="1">
    <source>
        <dbReference type="EMBL" id="KIZ01669.1"/>
    </source>
</evidence>
<name>A0A0D2L368_9CHLO</name>
<gene>
    <name evidence="1" type="ORF">MNEG_6293</name>
</gene>
<proteinExistence type="predicted"/>
<dbReference type="Proteomes" id="UP000054498">
    <property type="component" value="Unassembled WGS sequence"/>
</dbReference>
<dbReference type="GeneID" id="25739169"/>
<evidence type="ECO:0000313" key="2">
    <source>
        <dbReference type="Proteomes" id="UP000054498"/>
    </source>
</evidence>
<dbReference type="KEGG" id="mng:MNEG_6293"/>
<sequence>MKCVGQVLSAVCKVLRDGIPEAEKAAIKAGKLQVDDDTREARRCCADKEINGRGYSQCCL</sequence>
<dbReference type="RefSeq" id="XP_013900688.1">
    <property type="nucleotide sequence ID" value="XM_014045234.1"/>
</dbReference>
<accession>A0A0D2L368</accession>
<protein>
    <submittedName>
        <fullName evidence="1">Uncharacterized protein</fullName>
    </submittedName>
</protein>
<keyword evidence="2" id="KW-1185">Reference proteome</keyword>
<dbReference type="EMBL" id="KK101228">
    <property type="protein sequence ID" value="KIZ01669.1"/>
    <property type="molecule type" value="Genomic_DNA"/>
</dbReference>
<dbReference type="AlphaFoldDB" id="A0A0D2L368"/>
<reference evidence="1 2" key="1">
    <citation type="journal article" date="2013" name="BMC Genomics">
        <title>Reconstruction of the lipid metabolism for the microalga Monoraphidium neglectum from its genome sequence reveals characteristics suitable for biofuel production.</title>
        <authorList>
            <person name="Bogen C."/>
            <person name="Al-Dilaimi A."/>
            <person name="Albersmeier A."/>
            <person name="Wichmann J."/>
            <person name="Grundmann M."/>
            <person name="Rupp O."/>
            <person name="Lauersen K.J."/>
            <person name="Blifernez-Klassen O."/>
            <person name="Kalinowski J."/>
            <person name="Goesmann A."/>
            <person name="Mussgnug J.H."/>
            <person name="Kruse O."/>
        </authorList>
    </citation>
    <scope>NUCLEOTIDE SEQUENCE [LARGE SCALE GENOMIC DNA]</scope>
    <source>
        <strain evidence="1 2">SAG 48.87</strain>
    </source>
</reference>